<dbReference type="AlphaFoldDB" id="A0A0D0B8A0"/>
<dbReference type="HOGENOM" id="CLU_2851234_0_0_1"/>
<gene>
    <name evidence="1" type="ORF">CY34DRAFT_800882</name>
</gene>
<sequence length="65" mass="7501">MALFHLSIPSNCHTMQHPAWAVFNEESTLGELKWAAYKSDMTQTRHLDLDLPLTCFLTSTAHRER</sequence>
<keyword evidence="2" id="KW-1185">Reference proteome</keyword>
<evidence type="ECO:0000313" key="2">
    <source>
        <dbReference type="Proteomes" id="UP000054485"/>
    </source>
</evidence>
<dbReference type="Proteomes" id="UP000054485">
    <property type="component" value="Unassembled WGS sequence"/>
</dbReference>
<reference evidence="2" key="2">
    <citation type="submission" date="2015-01" db="EMBL/GenBank/DDBJ databases">
        <title>Evolutionary Origins and Diversification of the Mycorrhizal Mutualists.</title>
        <authorList>
            <consortium name="DOE Joint Genome Institute"/>
            <consortium name="Mycorrhizal Genomics Consortium"/>
            <person name="Kohler A."/>
            <person name="Kuo A."/>
            <person name="Nagy L.G."/>
            <person name="Floudas D."/>
            <person name="Copeland A."/>
            <person name="Barry K.W."/>
            <person name="Cichocki N."/>
            <person name="Veneault-Fourrey C."/>
            <person name="LaButti K."/>
            <person name="Lindquist E.A."/>
            <person name="Lipzen A."/>
            <person name="Lundell T."/>
            <person name="Morin E."/>
            <person name="Murat C."/>
            <person name="Riley R."/>
            <person name="Ohm R."/>
            <person name="Sun H."/>
            <person name="Tunlid A."/>
            <person name="Henrissat B."/>
            <person name="Grigoriev I.V."/>
            <person name="Hibbett D.S."/>
            <person name="Martin F."/>
        </authorList>
    </citation>
    <scope>NUCLEOTIDE SEQUENCE [LARGE SCALE GENOMIC DNA]</scope>
    <source>
        <strain evidence="2">UH-Slu-Lm8-n1</strain>
    </source>
</reference>
<evidence type="ECO:0000313" key="1">
    <source>
        <dbReference type="EMBL" id="KIK46009.1"/>
    </source>
</evidence>
<name>A0A0D0B8A0_9AGAM</name>
<dbReference type="InParanoid" id="A0A0D0B8A0"/>
<protein>
    <submittedName>
        <fullName evidence="1">Unplaced genomic scaffold CY34scaffold_33, whole genome shotgun sequence</fullName>
    </submittedName>
</protein>
<proteinExistence type="predicted"/>
<organism evidence="1 2">
    <name type="scientific">Suillus luteus UH-Slu-Lm8-n1</name>
    <dbReference type="NCBI Taxonomy" id="930992"/>
    <lineage>
        <taxon>Eukaryota</taxon>
        <taxon>Fungi</taxon>
        <taxon>Dikarya</taxon>
        <taxon>Basidiomycota</taxon>
        <taxon>Agaricomycotina</taxon>
        <taxon>Agaricomycetes</taxon>
        <taxon>Agaricomycetidae</taxon>
        <taxon>Boletales</taxon>
        <taxon>Suillineae</taxon>
        <taxon>Suillaceae</taxon>
        <taxon>Suillus</taxon>
    </lineage>
</organism>
<dbReference type="EMBL" id="KN835164">
    <property type="protein sequence ID" value="KIK46009.1"/>
    <property type="molecule type" value="Genomic_DNA"/>
</dbReference>
<accession>A0A0D0B8A0</accession>
<reference evidence="1 2" key="1">
    <citation type="submission" date="2014-04" db="EMBL/GenBank/DDBJ databases">
        <authorList>
            <consortium name="DOE Joint Genome Institute"/>
            <person name="Kuo A."/>
            <person name="Ruytinx J."/>
            <person name="Rineau F."/>
            <person name="Colpaert J."/>
            <person name="Kohler A."/>
            <person name="Nagy L.G."/>
            <person name="Floudas D."/>
            <person name="Copeland A."/>
            <person name="Barry K.W."/>
            <person name="Cichocki N."/>
            <person name="Veneault-Fourrey C."/>
            <person name="LaButti K."/>
            <person name="Lindquist E.A."/>
            <person name="Lipzen A."/>
            <person name="Lundell T."/>
            <person name="Morin E."/>
            <person name="Murat C."/>
            <person name="Sun H."/>
            <person name="Tunlid A."/>
            <person name="Henrissat B."/>
            <person name="Grigoriev I.V."/>
            <person name="Hibbett D.S."/>
            <person name="Martin F."/>
            <person name="Nordberg H.P."/>
            <person name="Cantor M.N."/>
            <person name="Hua S.X."/>
        </authorList>
    </citation>
    <scope>NUCLEOTIDE SEQUENCE [LARGE SCALE GENOMIC DNA]</scope>
    <source>
        <strain evidence="1 2">UH-Slu-Lm8-n1</strain>
    </source>
</reference>